<dbReference type="AlphaFoldDB" id="K0IEW7"/>
<keyword evidence="2" id="KW-1185">Reference proteome</keyword>
<accession>K0IEW7</accession>
<dbReference type="STRING" id="1237085.Ngar_c29830"/>
<dbReference type="GeneID" id="13796792"/>
<dbReference type="InParanoid" id="K0IEW7"/>
<evidence type="ECO:0000313" key="1">
    <source>
        <dbReference type="EMBL" id="AFU59901.1"/>
    </source>
</evidence>
<proteinExistence type="predicted"/>
<sequence length="115" mass="12933">MFVVLTHEQLKSVVEGAPPLFGKDAARYRYDVVFLKEEPLTTKVAMKSVAVKDGIDRAYEGEGMLYFSRLMAKAAQSRLMKNIRTSYSPENDHAKLQYHYKAARSDGQEGGDGQK</sequence>
<reference evidence="1 2" key="1">
    <citation type="journal article" date="2012" name="Environ. Microbiol.">
        <title>The genome of the ammonia-oxidizing Candidatus Nitrososphaera gargensis: insights into metabolic versatility and environmental adaptations.</title>
        <authorList>
            <person name="Spang A."/>
            <person name="Poehlein A."/>
            <person name="Offre P."/>
            <person name="Zumbragel S."/>
            <person name="Haider S."/>
            <person name="Rychlik N."/>
            <person name="Nowka B."/>
            <person name="Schmeisser C."/>
            <person name="Lebedeva E.V."/>
            <person name="Rattei T."/>
            <person name="Bohm C."/>
            <person name="Schmid M."/>
            <person name="Galushko A."/>
            <person name="Hatzenpichler R."/>
            <person name="Weinmaier T."/>
            <person name="Daniel R."/>
            <person name="Schleper C."/>
            <person name="Spieck E."/>
            <person name="Streit W."/>
            <person name="Wagner M."/>
        </authorList>
    </citation>
    <scope>NUCLEOTIDE SEQUENCE [LARGE SCALE GENOMIC DNA]</scope>
    <source>
        <strain evidence="2">Ga9.2</strain>
    </source>
</reference>
<dbReference type="RefSeq" id="WP_015020435.1">
    <property type="nucleotide sequence ID" value="NC_018719.1"/>
</dbReference>
<dbReference type="OrthoDB" id="13829at651137"/>
<protein>
    <submittedName>
        <fullName evidence="1">Uncharacterized protein</fullName>
    </submittedName>
</protein>
<dbReference type="SUPFAM" id="SSF160379">
    <property type="entry name" value="SP0830-like"/>
    <property type="match status" value="1"/>
</dbReference>
<dbReference type="HOGENOM" id="CLU_2103586_0_0_2"/>
<gene>
    <name evidence="1" type="ordered locus">Ngar_c29830</name>
</gene>
<dbReference type="BioCyc" id="CNIT1237085:G1324-2983-MONOMER"/>
<dbReference type="EMBL" id="CP002408">
    <property type="protein sequence ID" value="AFU59901.1"/>
    <property type="molecule type" value="Genomic_DNA"/>
</dbReference>
<organism evidence="1 2">
    <name type="scientific">Nitrososphaera gargensis (strain Ga9.2)</name>
    <dbReference type="NCBI Taxonomy" id="1237085"/>
    <lineage>
        <taxon>Archaea</taxon>
        <taxon>Nitrososphaerota</taxon>
        <taxon>Nitrososphaeria</taxon>
        <taxon>Nitrososphaerales</taxon>
        <taxon>Nitrososphaeraceae</taxon>
        <taxon>Nitrososphaera</taxon>
    </lineage>
</organism>
<name>K0IEW7_NITGG</name>
<dbReference type="KEGG" id="nga:Ngar_c29830"/>
<evidence type="ECO:0000313" key="2">
    <source>
        <dbReference type="Proteomes" id="UP000008037"/>
    </source>
</evidence>
<dbReference type="Proteomes" id="UP000008037">
    <property type="component" value="Chromosome"/>
</dbReference>